<evidence type="ECO:0000313" key="3">
    <source>
        <dbReference type="EMBL" id="EDK23023.1"/>
    </source>
</evidence>
<dbReference type="EMBL" id="AAVP02000029">
    <property type="protein sequence ID" value="EDK23023.1"/>
    <property type="molecule type" value="Genomic_DNA"/>
</dbReference>
<reference evidence="5 6" key="1">
    <citation type="submission" date="2007-03" db="EMBL/GenBank/DDBJ databases">
        <authorList>
            <person name="Fulton L."/>
            <person name="Clifton S."/>
            <person name="Fulton B."/>
            <person name="Xu J."/>
            <person name="Minx P."/>
            <person name="Pepin K.H."/>
            <person name="Johnson M."/>
            <person name="Thiruvilangam P."/>
            <person name="Bhonagiri V."/>
            <person name="Nash W.E."/>
            <person name="Mardis E.R."/>
            <person name="Wilson R.K."/>
        </authorList>
    </citation>
    <scope>NUCLEOTIDE SEQUENCE [LARGE SCALE GENOMIC DNA]</scope>
    <source>
        <strain evidence="5 6">ATCC 27756</strain>
    </source>
</reference>
<name>A5KL07_9FIRM</name>
<protein>
    <submittedName>
        <fullName evidence="5">Uncharacterized protein</fullName>
    </submittedName>
</protein>
<dbReference type="EMBL" id="AAVP02000002">
    <property type="protein sequence ID" value="EDK25108.1"/>
    <property type="molecule type" value="Genomic_DNA"/>
</dbReference>
<dbReference type="EMBL" id="AAVP02000025">
    <property type="protein sequence ID" value="EDK23070.1"/>
    <property type="molecule type" value="Genomic_DNA"/>
</dbReference>
<proteinExistence type="predicted"/>
<comment type="caution">
    <text evidence="5">The sequence shown here is derived from an EMBL/GenBank/DDBJ whole genome shotgun (WGS) entry which is preliminary data.</text>
</comment>
<dbReference type="HOGENOM" id="CLU_3257428_0_0_9"/>
<evidence type="ECO:0000313" key="4">
    <source>
        <dbReference type="EMBL" id="EDK23070.1"/>
    </source>
</evidence>
<evidence type="ECO:0000313" key="1">
    <source>
        <dbReference type="EMBL" id="EDK22952.1"/>
    </source>
</evidence>
<dbReference type="Proteomes" id="UP000003577">
    <property type="component" value="Unassembled WGS sequence"/>
</dbReference>
<organism evidence="5 6">
    <name type="scientific">[Ruminococcus] torques ATCC 27756</name>
    <dbReference type="NCBI Taxonomy" id="411460"/>
    <lineage>
        <taxon>Bacteria</taxon>
        <taxon>Bacillati</taxon>
        <taxon>Bacillota</taxon>
        <taxon>Clostridia</taxon>
        <taxon>Lachnospirales</taxon>
        <taxon>Lachnospiraceae</taxon>
        <taxon>Mediterraneibacter</taxon>
    </lineage>
</organism>
<evidence type="ECO:0000313" key="6">
    <source>
        <dbReference type="Proteomes" id="UP000003577"/>
    </source>
</evidence>
<evidence type="ECO:0000313" key="5">
    <source>
        <dbReference type="EMBL" id="EDK25108.1"/>
    </source>
</evidence>
<sequence length="42" mass="4774">MAAKSKKEKTKTETLSKFRINTGRDEQQLIKANPISRAVLLE</sequence>
<dbReference type="EMBL" id="AAVP02000043">
    <property type="protein sequence ID" value="EDK22952.1"/>
    <property type="molecule type" value="Genomic_DNA"/>
</dbReference>
<reference evidence="5 6" key="2">
    <citation type="submission" date="2007-04" db="EMBL/GenBank/DDBJ databases">
        <title>Draft genome sequence of Ruminococcus torques (ATCC 27756).</title>
        <authorList>
            <person name="Sudarsanam P."/>
            <person name="Ley R."/>
            <person name="Guruge J."/>
            <person name="Turnbaugh P.J."/>
            <person name="Mahowald M."/>
            <person name="Liep D."/>
            <person name="Gordon J."/>
        </authorList>
    </citation>
    <scope>NUCLEOTIDE SEQUENCE [LARGE SCALE GENOMIC DNA]</scope>
    <source>
        <strain evidence="5 6">ATCC 27756</strain>
    </source>
</reference>
<dbReference type="EMBL" id="AAVP02000034">
    <property type="protein sequence ID" value="EDK22986.1"/>
    <property type="molecule type" value="Genomic_DNA"/>
</dbReference>
<dbReference type="PaxDb" id="411460-RUMTOR_00911"/>
<accession>A5KL07</accession>
<evidence type="ECO:0000313" key="2">
    <source>
        <dbReference type="EMBL" id="EDK22986.1"/>
    </source>
</evidence>
<gene>
    <name evidence="5" type="ORF">RUMTOR_00911</name>
    <name evidence="4" type="ORF">RUMTOR_02785</name>
    <name evidence="3" type="ORF">RUMTOR_02808</name>
    <name evidence="2" type="ORF">RUMTOR_02856</name>
    <name evidence="1" type="ORF">RUMTOR_02888</name>
</gene>
<dbReference type="AlphaFoldDB" id="A5KL07"/>